<evidence type="ECO:0000313" key="4">
    <source>
        <dbReference type="Proteomes" id="UP000782241"/>
    </source>
</evidence>
<proteinExistence type="predicted"/>
<dbReference type="Pfam" id="PF10601">
    <property type="entry name" value="zf-LITAF-like"/>
    <property type="match status" value="1"/>
</dbReference>
<dbReference type="SMART" id="SM00714">
    <property type="entry name" value="LITAF"/>
    <property type="match status" value="1"/>
</dbReference>
<keyword evidence="4" id="KW-1185">Reference proteome</keyword>
<dbReference type="AlphaFoldDB" id="A0A9P7GRL0"/>
<gene>
    <name evidence="3" type="ORF">KAF25_003899</name>
</gene>
<name>A0A9P7GRL0_9HYPO</name>
<dbReference type="InterPro" id="IPR006629">
    <property type="entry name" value="LITAF"/>
</dbReference>
<sequence>MDSKNQKMDLGASGPLPPPSYSEATTTDPLTTDGFGVSPMTTTSSPVAFNVSVSPMATPITSRSMETLTQSHLTDSETYPSYPSTTGNDVARRADSDCLPEAVIPDGMELALVENSNNRDNLPIVHTPQSDNTEYFSGLEVVPVQRSVNSVTPLHLLGDQPESIDCPFCLRRSETRVKKKPSSTTHLQAVALFMTTVGGAAAPYIAQWSFNIEQFCQNCDNRVMYRSRGKHVTVCKAPPSWKVESRYPDANLDEI</sequence>
<dbReference type="Proteomes" id="UP000782241">
    <property type="component" value="Unassembled WGS sequence"/>
</dbReference>
<feature type="compositionally biased region" description="Polar residues" evidence="1">
    <location>
        <begin position="65"/>
        <end position="88"/>
    </location>
</feature>
<dbReference type="PROSITE" id="PS51837">
    <property type="entry name" value="LITAF"/>
    <property type="match status" value="1"/>
</dbReference>
<protein>
    <recommendedName>
        <fullName evidence="2">LITAF domain-containing protein</fullName>
    </recommendedName>
</protein>
<accession>A0A9P7GRL0</accession>
<evidence type="ECO:0000259" key="2">
    <source>
        <dbReference type="PROSITE" id="PS51837"/>
    </source>
</evidence>
<feature type="region of interest" description="Disordered" evidence="1">
    <location>
        <begin position="65"/>
        <end position="90"/>
    </location>
</feature>
<reference evidence="3" key="1">
    <citation type="submission" date="2021-04" db="EMBL/GenBank/DDBJ databases">
        <title>Draft genome of Fusarium avenaceum strain F156N33, isolated from an atmospheric sample in Virginia.</title>
        <authorList>
            <person name="Yang S."/>
            <person name="Vinatzer B.A."/>
            <person name="Coleman J."/>
        </authorList>
    </citation>
    <scope>NUCLEOTIDE SEQUENCE</scope>
    <source>
        <strain evidence="3">F156N33</strain>
    </source>
</reference>
<feature type="region of interest" description="Disordered" evidence="1">
    <location>
        <begin position="1"/>
        <end position="37"/>
    </location>
</feature>
<evidence type="ECO:0000256" key="1">
    <source>
        <dbReference type="SAM" id="MobiDB-lite"/>
    </source>
</evidence>
<dbReference type="EMBL" id="JAGPUO010000028">
    <property type="protein sequence ID" value="KAG5655562.1"/>
    <property type="molecule type" value="Genomic_DNA"/>
</dbReference>
<organism evidence="3 4">
    <name type="scientific">Fusarium avenaceum</name>
    <dbReference type="NCBI Taxonomy" id="40199"/>
    <lineage>
        <taxon>Eukaryota</taxon>
        <taxon>Fungi</taxon>
        <taxon>Dikarya</taxon>
        <taxon>Ascomycota</taxon>
        <taxon>Pezizomycotina</taxon>
        <taxon>Sordariomycetes</taxon>
        <taxon>Hypocreomycetidae</taxon>
        <taxon>Hypocreales</taxon>
        <taxon>Nectriaceae</taxon>
        <taxon>Fusarium</taxon>
        <taxon>Fusarium tricinctum species complex</taxon>
    </lineage>
</organism>
<evidence type="ECO:0000313" key="3">
    <source>
        <dbReference type="EMBL" id="KAG5655562.1"/>
    </source>
</evidence>
<feature type="domain" description="LITAF" evidence="2">
    <location>
        <begin position="146"/>
        <end position="228"/>
    </location>
</feature>
<comment type="caution">
    <text evidence="3">The sequence shown here is derived from an EMBL/GenBank/DDBJ whole genome shotgun (WGS) entry which is preliminary data.</text>
</comment>